<dbReference type="RefSeq" id="WP_102112686.1">
    <property type="nucleotide sequence ID" value="NZ_BMGN01000011.1"/>
</dbReference>
<sequence length="266" mass="29288">MHPFDPITEDDLNAYIDGGLDTRRRAEVERWLAQYPEEAARVMAELGDADLLREGLGDSGFSTPPDGETRHLAGRLRRRLIWRGAEHVMQRALVIILCLTAGYGISWLPIGAQPSAEAAHIVPLFADEAAEAFRTAMKEVRTEQSLAYPTPEVPARLAAIDAAHPLPIPDPPSQRWRLLGAQLAAWDRGDAVQVFWRHETKGTVMLFVTEDGVDPAEPAMAPTLGHTEEGDVIYWRSGPYLYALLGTADTKALERLANAIARPSPQ</sequence>
<organism evidence="1 2">
    <name type="scientific">Niveispirillum cyanobacteriorum</name>
    <dbReference type="NCBI Taxonomy" id="1612173"/>
    <lineage>
        <taxon>Bacteria</taxon>
        <taxon>Pseudomonadati</taxon>
        <taxon>Pseudomonadota</taxon>
        <taxon>Alphaproteobacteria</taxon>
        <taxon>Rhodospirillales</taxon>
        <taxon>Azospirillaceae</taxon>
        <taxon>Niveispirillum</taxon>
    </lineage>
</organism>
<proteinExistence type="predicted"/>
<name>A0A2K9ND48_9PROT</name>
<accession>A0A2K9ND48</accession>
<reference evidence="1 2" key="1">
    <citation type="submission" date="2017-12" db="EMBL/GenBank/DDBJ databases">
        <title>Genomes of bacteria within cyanobacterial aggregates.</title>
        <authorList>
            <person name="Cai H."/>
        </authorList>
    </citation>
    <scope>NUCLEOTIDE SEQUENCE [LARGE SCALE GENOMIC DNA]</scope>
    <source>
        <strain evidence="1 2">TH16</strain>
    </source>
</reference>
<dbReference type="AlphaFoldDB" id="A0A2K9ND48"/>
<dbReference type="Proteomes" id="UP000234752">
    <property type="component" value="Chromosome eg_1"/>
</dbReference>
<dbReference type="OrthoDB" id="9152892at2"/>
<gene>
    <name evidence="1" type="ORF">C0V82_13110</name>
</gene>
<evidence type="ECO:0000313" key="2">
    <source>
        <dbReference type="Proteomes" id="UP000234752"/>
    </source>
</evidence>
<dbReference type="KEGG" id="ncb:C0V82_13110"/>
<dbReference type="EMBL" id="CP025611">
    <property type="protein sequence ID" value="AUN31070.1"/>
    <property type="molecule type" value="Genomic_DNA"/>
</dbReference>
<evidence type="ECO:0000313" key="1">
    <source>
        <dbReference type="EMBL" id="AUN31070.1"/>
    </source>
</evidence>
<protein>
    <submittedName>
        <fullName evidence="1">Uncharacterized protein</fullName>
    </submittedName>
</protein>
<keyword evidence="2" id="KW-1185">Reference proteome</keyword>